<evidence type="ECO:0000313" key="6">
    <source>
        <dbReference type="Proteomes" id="UP000249590"/>
    </source>
</evidence>
<dbReference type="PANTHER" id="PTHR46332:SF5">
    <property type="entry name" value="ASPARTATE BETA-HYDROXYLASE DOMAIN CONTAINING 2"/>
    <property type="match status" value="1"/>
</dbReference>
<dbReference type="InterPro" id="IPR051821">
    <property type="entry name" value="Asp/Asn_beta-hydroxylase"/>
</dbReference>
<dbReference type="InterPro" id="IPR007803">
    <property type="entry name" value="Asp/Arg/Pro-Hydrxlase"/>
</dbReference>
<dbReference type="Proteomes" id="UP000249590">
    <property type="component" value="Unassembled WGS sequence"/>
</dbReference>
<dbReference type="SUPFAM" id="SSF51197">
    <property type="entry name" value="Clavaminate synthase-like"/>
    <property type="match status" value="1"/>
</dbReference>
<proteinExistence type="inferred from homology"/>
<name>A0A8B2NW48_9HYPH</name>
<evidence type="ECO:0000256" key="2">
    <source>
        <dbReference type="ARBA" id="ARBA00022964"/>
    </source>
</evidence>
<dbReference type="GO" id="GO:0051213">
    <property type="term" value="F:dioxygenase activity"/>
    <property type="evidence" value="ECO:0007669"/>
    <property type="project" value="UniProtKB-KW"/>
</dbReference>
<gene>
    <name evidence="5" type="ORF">DLJ53_08150</name>
</gene>
<dbReference type="Pfam" id="PF05118">
    <property type="entry name" value="Asp_Arg_Hydrox"/>
    <property type="match status" value="1"/>
</dbReference>
<protein>
    <submittedName>
        <fullName evidence="5">Aspartyl beta-hydroxylase</fullName>
    </submittedName>
</protein>
<feature type="domain" description="Aspartyl/asparaginy/proline hydroxylase" evidence="4">
    <location>
        <begin position="62"/>
        <end position="218"/>
    </location>
</feature>
<comment type="similarity">
    <text evidence="1">Belongs to the aspartyl/asparaginyl beta-hydroxylase family.</text>
</comment>
<accession>A0A8B2NW48</accession>
<reference evidence="5 6" key="1">
    <citation type="submission" date="2018-05" db="EMBL/GenBank/DDBJ databases">
        <title>Acuticoccus sediminis sp. nov., isolated from deep-sea sediment of Indian Ocean.</title>
        <authorList>
            <person name="Liu X."/>
            <person name="Lai Q."/>
            <person name="Du Y."/>
            <person name="Sun F."/>
            <person name="Zhang X."/>
            <person name="Wang S."/>
            <person name="Shao Z."/>
        </authorList>
    </citation>
    <scope>NUCLEOTIDE SEQUENCE [LARGE SCALE GENOMIC DNA]</scope>
    <source>
        <strain evidence="5 6">PTG4-2</strain>
    </source>
</reference>
<sequence length="258" mass="29413">MTTPEKTSKPKSKTLGRRIKAAINWPSKAAVRKLESVMGKGSLVGDKPVFDNRDFPWAGQLEANAHIIREELANVIELRDALPTMQYISKTQKKIIKTDGWKTYFFTAFGERADRNCERCPQTAALLDKIPDLEAAFFSILAPGSHIRAHRGVYKGLVRAHLGLVVPEPSKDCRMAVGDEMVYWKEGECVVFDDTYQHEVWNDTDGVRVVLLIDVHRPLPPALDRLNKALLRMARMMPFVREPVRQHRAWEKEFYANA</sequence>
<organism evidence="5 6">
    <name type="scientific">Acuticoccus sediminis</name>
    <dbReference type="NCBI Taxonomy" id="2184697"/>
    <lineage>
        <taxon>Bacteria</taxon>
        <taxon>Pseudomonadati</taxon>
        <taxon>Pseudomonadota</taxon>
        <taxon>Alphaproteobacteria</taxon>
        <taxon>Hyphomicrobiales</taxon>
        <taxon>Amorphaceae</taxon>
        <taxon>Acuticoccus</taxon>
    </lineage>
</organism>
<dbReference type="PANTHER" id="PTHR46332">
    <property type="entry name" value="ASPARTATE BETA-HYDROXYLASE DOMAIN-CONTAINING PROTEIN 2"/>
    <property type="match status" value="1"/>
</dbReference>
<evidence type="ECO:0000313" key="5">
    <source>
        <dbReference type="EMBL" id="RAI04398.1"/>
    </source>
</evidence>
<keyword evidence="3" id="KW-0560">Oxidoreductase</keyword>
<evidence type="ECO:0000256" key="1">
    <source>
        <dbReference type="ARBA" id="ARBA00007730"/>
    </source>
</evidence>
<comment type="caution">
    <text evidence="5">The sequence shown here is derived from an EMBL/GenBank/DDBJ whole genome shotgun (WGS) entry which is preliminary data.</text>
</comment>
<dbReference type="InterPro" id="IPR027443">
    <property type="entry name" value="IPNS-like_sf"/>
</dbReference>
<dbReference type="OrthoDB" id="21665at2"/>
<keyword evidence="2" id="KW-0223">Dioxygenase</keyword>
<dbReference type="Gene3D" id="2.60.120.330">
    <property type="entry name" value="B-lactam Antibiotic, Isopenicillin N Synthase, Chain"/>
    <property type="match status" value="1"/>
</dbReference>
<dbReference type="EMBL" id="QHHQ01000001">
    <property type="protein sequence ID" value="RAI04398.1"/>
    <property type="molecule type" value="Genomic_DNA"/>
</dbReference>
<dbReference type="GO" id="GO:0016020">
    <property type="term" value="C:membrane"/>
    <property type="evidence" value="ECO:0007669"/>
    <property type="project" value="TreeGrafter"/>
</dbReference>
<dbReference type="AlphaFoldDB" id="A0A8B2NW48"/>
<keyword evidence="6" id="KW-1185">Reference proteome</keyword>
<evidence type="ECO:0000256" key="3">
    <source>
        <dbReference type="ARBA" id="ARBA00023002"/>
    </source>
</evidence>
<evidence type="ECO:0000259" key="4">
    <source>
        <dbReference type="Pfam" id="PF05118"/>
    </source>
</evidence>